<reference evidence="11 12" key="1">
    <citation type="submission" date="2016-11" db="EMBL/GenBank/DDBJ databases">
        <authorList>
            <consortium name="Pathogen Informatics"/>
        </authorList>
    </citation>
    <scope>NUCLEOTIDE SEQUENCE [LARGE SCALE GENOMIC DNA]</scope>
    <source>
        <strain evidence="11 12">104</strain>
    </source>
</reference>
<feature type="domain" description="Peptidase M4" evidence="9">
    <location>
        <begin position="110"/>
        <end position="183"/>
    </location>
</feature>
<dbReference type="PANTHER" id="PTHR43579:SF1">
    <property type="entry name" value="NEUTRAL METALLOPROTEINASE"/>
    <property type="match status" value="1"/>
</dbReference>
<dbReference type="CDD" id="cd09597">
    <property type="entry name" value="M4_TLP"/>
    <property type="match status" value="1"/>
</dbReference>
<dbReference type="PRINTS" id="PR00730">
    <property type="entry name" value="THERMOLYSIN"/>
</dbReference>
<dbReference type="InterPro" id="IPR052759">
    <property type="entry name" value="Metalloprotease_M4"/>
</dbReference>
<dbReference type="GO" id="GO:0004222">
    <property type="term" value="F:metalloendopeptidase activity"/>
    <property type="evidence" value="ECO:0007669"/>
    <property type="project" value="UniProtKB-UniRule"/>
</dbReference>
<dbReference type="AlphaFoldDB" id="A0AB38D4H7"/>
<feature type="active site" description="Proton donor" evidence="7">
    <location>
        <position position="271"/>
    </location>
</feature>
<feature type="active site" evidence="7">
    <location>
        <position position="176"/>
    </location>
</feature>
<evidence type="ECO:0000256" key="6">
    <source>
        <dbReference type="ARBA" id="ARBA00023049"/>
    </source>
</evidence>
<sequence length="348" mass="37329">MCQRFIIPPAVLSRLAEDGDIAEDSRAALSATAACELSWRTLRNAHTRATQASLLTSRAAAALGAAATGLAKIPETPVFDCRQTTSLPGVAVVDPATSKDATAQRAFDETVAVAQFYRNCFGRNSVDNAGMTLVSSIHYGVKYSNAFWNGSQMAYGDGDGQIFLDFTKSNDVIGHELTHGVTQFTAGLDYENEAGALNESVSDVFGSMFRQWQGQQSADKADWLIGKDILGPRALDKGYTCLRDMADPAAAHCLSPQPSHYRDYVPGSDPHEGSGIPNHAFYLAATKYGSHSWEAVGTVWYQALTSPKATKNMTFKAFAKLTRQIAAGRTGADSPQAAIDEAWTEVGL</sequence>
<proteinExistence type="inferred from homology"/>
<evidence type="ECO:0000256" key="8">
    <source>
        <dbReference type="RuleBase" id="RU366073"/>
    </source>
</evidence>
<dbReference type="InterPro" id="IPR023612">
    <property type="entry name" value="Peptidase_M4"/>
</dbReference>
<dbReference type="Gene3D" id="3.10.170.10">
    <property type="match status" value="1"/>
</dbReference>
<comment type="caution">
    <text evidence="11">The sequence shown here is derived from an EMBL/GenBank/DDBJ whole genome shotgun (WGS) entry which is preliminary data.</text>
</comment>
<accession>A0AB38D4H7</accession>
<dbReference type="EC" id="3.4.24.-" evidence="8"/>
<dbReference type="Proteomes" id="UP000185210">
    <property type="component" value="Unassembled WGS sequence"/>
</dbReference>
<feature type="domain" description="Peptidase M4 C-terminal" evidence="10">
    <location>
        <begin position="186"/>
        <end position="347"/>
    </location>
</feature>
<dbReference type="Gene3D" id="1.10.390.10">
    <property type="entry name" value="Neutral Protease Domain 2"/>
    <property type="match status" value="1"/>
</dbReference>
<dbReference type="GO" id="GO:0046872">
    <property type="term" value="F:metal ion binding"/>
    <property type="evidence" value="ECO:0007669"/>
    <property type="project" value="UniProtKB-UniRule"/>
</dbReference>
<comment type="cofactor">
    <cofactor evidence="8">
        <name>Zn(2+)</name>
        <dbReference type="ChEBI" id="CHEBI:29105"/>
    </cofactor>
</comment>
<dbReference type="InterPro" id="IPR013856">
    <property type="entry name" value="Peptidase_M4_domain"/>
</dbReference>
<keyword evidence="4 8" id="KW-0378">Hydrolase</keyword>
<dbReference type="InterPro" id="IPR027268">
    <property type="entry name" value="Peptidase_M4/M1_CTD_sf"/>
</dbReference>
<dbReference type="GO" id="GO:0005576">
    <property type="term" value="C:extracellular region"/>
    <property type="evidence" value="ECO:0007669"/>
    <property type="project" value="UniProtKB-SubCell"/>
</dbReference>
<evidence type="ECO:0000313" key="11">
    <source>
        <dbReference type="EMBL" id="SIB79075.1"/>
    </source>
</evidence>
<gene>
    <name evidence="11" type="primary">prtS</name>
    <name evidence="11" type="ORF">SAMEA2070301_04555</name>
</gene>
<evidence type="ECO:0000259" key="10">
    <source>
        <dbReference type="Pfam" id="PF02868"/>
    </source>
</evidence>
<protein>
    <recommendedName>
        <fullName evidence="8">Neutral metalloproteinase</fullName>
        <ecNumber evidence="8">3.4.24.-</ecNumber>
    </recommendedName>
</protein>
<evidence type="ECO:0000256" key="1">
    <source>
        <dbReference type="ARBA" id="ARBA00009388"/>
    </source>
</evidence>
<dbReference type="Pfam" id="PF02868">
    <property type="entry name" value="Peptidase_M4_C"/>
    <property type="match status" value="1"/>
</dbReference>
<organism evidence="11 12">
    <name type="scientific">Mycobacteroides abscessus subsp. abscessus</name>
    <dbReference type="NCBI Taxonomy" id="1185650"/>
    <lineage>
        <taxon>Bacteria</taxon>
        <taxon>Bacillati</taxon>
        <taxon>Actinomycetota</taxon>
        <taxon>Actinomycetes</taxon>
        <taxon>Mycobacteriales</taxon>
        <taxon>Mycobacteriaceae</taxon>
        <taxon>Mycobacteroides</taxon>
        <taxon>Mycobacteroides abscessus</taxon>
    </lineage>
</organism>
<dbReference type="GO" id="GO:0006508">
    <property type="term" value="P:proteolysis"/>
    <property type="evidence" value="ECO:0007669"/>
    <property type="project" value="UniProtKB-KW"/>
</dbReference>
<keyword evidence="8" id="KW-0964">Secreted</keyword>
<keyword evidence="2 8" id="KW-0645">Protease</keyword>
<keyword evidence="3" id="KW-0479">Metal-binding</keyword>
<keyword evidence="6 8" id="KW-0482">Metalloprotease</keyword>
<dbReference type="EMBL" id="FSHM01000008">
    <property type="protein sequence ID" value="SIB79075.1"/>
    <property type="molecule type" value="Genomic_DNA"/>
</dbReference>
<dbReference type="InterPro" id="IPR001570">
    <property type="entry name" value="Peptidase_M4_C_domain"/>
</dbReference>
<dbReference type="Pfam" id="PF01447">
    <property type="entry name" value="Peptidase_M4"/>
    <property type="match status" value="1"/>
</dbReference>
<name>A0AB38D4H7_9MYCO</name>
<keyword evidence="5 8" id="KW-0862">Zinc</keyword>
<comment type="similarity">
    <text evidence="1 8">Belongs to the peptidase M4 family.</text>
</comment>
<comment type="function">
    <text evidence="8">Extracellular zinc metalloprotease.</text>
</comment>
<dbReference type="PANTHER" id="PTHR43579">
    <property type="match status" value="1"/>
</dbReference>
<evidence type="ECO:0000256" key="4">
    <source>
        <dbReference type="ARBA" id="ARBA00022801"/>
    </source>
</evidence>
<evidence type="ECO:0000256" key="3">
    <source>
        <dbReference type="ARBA" id="ARBA00022723"/>
    </source>
</evidence>
<dbReference type="RefSeq" id="WP_052536987.1">
    <property type="nucleotide sequence ID" value="NZ_CAACXP010000003.1"/>
</dbReference>
<comment type="subcellular location">
    <subcellularLocation>
        <location evidence="8">Secreted</location>
    </subcellularLocation>
</comment>
<evidence type="ECO:0000256" key="5">
    <source>
        <dbReference type="ARBA" id="ARBA00022833"/>
    </source>
</evidence>
<evidence type="ECO:0000256" key="2">
    <source>
        <dbReference type="ARBA" id="ARBA00022670"/>
    </source>
</evidence>
<evidence type="ECO:0000313" key="12">
    <source>
        <dbReference type="Proteomes" id="UP000185210"/>
    </source>
</evidence>
<evidence type="ECO:0000256" key="7">
    <source>
        <dbReference type="PIRSR" id="PIRSR623612-1"/>
    </source>
</evidence>
<dbReference type="SUPFAM" id="SSF55486">
    <property type="entry name" value="Metalloproteases ('zincins'), catalytic domain"/>
    <property type="match status" value="1"/>
</dbReference>
<evidence type="ECO:0000259" key="9">
    <source>
        <dbReference type="Pfam" id="PF01447"/>
    </source>
</evidence>